<feature type="domain" description="FAD/NAD(P)-binding" evidence="4">
    <location>
        <begin position="3"/>
        <end position="279"/>
    </location>
</feature>
<dbReference type="SUPFAM" id="SSF51905">
    <property type="entry name" value="FAD/NAD(P)-binding domain"/>
    <property type="match status" value="1"/>
</dbReference>
<keyword evidence="2" id="KW-0285">Flavoprotein</keyword>
<dbReference type="InterPro" id="IPR050097">
    <property type="entry name" value="Ferredoxin-NADP_redctase_2"/>
</dbReference>
<evidence type="ECO:0000256" key="2">
    <source>
        <dbReference type="ARBA" id="ARBA00022630"/>
    </source>
</evidence>
<dbReference type="GO" id="GO:0016491">
    <property type="term" value="F:oxidoreductase activity"/>
    <property type="evidence" value="ECO:0007669"/>
    <property type="project" value="UniProtKB-KW"/>
</dbReference>
<gene>
    <name evidence="5" type="ORF">K1W69_03220</name>
</gene>
<dbReference type="PANTHER" id="PTHR48105">
    <property type="entry name" value="THIOREDOXIN REDUCTASE 1-RELATED-RELATED"/>
    <property type="match status" value="1"/>
</dbReference>
<dbReference type="PRINTS" id="PR00368">
    <property type="entry name" value="FADPNR"/>
</dbReference>
<proteinExistence type="predicted"/>
<evidence type="ECO:0000256" key="3">
    <source>
        <dbReference type="ARBA" id="ARBA00023002"/>
    </source>
</evidence>
<dbReference type="InterPro" id="IPR023753">
    <property type="entry name" value="FAD/NAD-binding_dom"/>
</dbReference>
<keyword evidence="3" id="KW-0560">Oxidoreductase</keyword>
<evidence type="ECO:0000313" key="5">
    <source>
        <dbReference type="EMBL" id="MBW8636186.1"/>
    </source>
</evidence>
<evidence type="ECO:0000256" key="1">
    <source>
        <dbReference type="ARBA" id="ARBA00018719"/>
    </source>
</evidence>
<reference evidence="5" key="1">
    <citation type="submission" date="2021-08" db="EMBL/GenBank/DDBJ databases">
        <title>Hoeflea bacterium WL0058 sp. nov., isolated from the sediment.</title>
        <authorList>
            <person name="Wang L."/>
            <person name="Zhang D."/>
        </authorList>
    </citation>
    <scope>NUCLEOTIDE SEQUENCE</scope>
    <source>
        <strain evidence="5">WL0058</strain>
    </source>
</reference>
<evidence type="ECO:0000259" key="4">
    <source>
        <dbReference type="Pfam" id="PF07992"/>
    </source>
</evidence>
<dbReference type="EMBL" id="JAICBX010000001">
    <property type="protein sequence ID" value="MBW8636186.1"/>
    <property type="molecule type" value="Genomic_DNA"/>
</dbReference>
<dbReference type="RefSeq" id="WP_220226889.1">
    <property type="nucleotide sequence ID" value="NZ_JAICBX010000001.1"/>
</dbReference>
<name>A0AAE3CZX8_9HYPH</name>
<comment type="caution">
    <text evidence="5">The sequence shown here is derived from an EMBL/GenBank/DDBJ whole genome shotgun (WGS) entry which is preliminary data.</text>
</comment>
<protein>
    <recommendedName>
        <fullName evidence="1">Thioredoxin reductase</fullName>
    </recommendedName>
</protein>
<keyword evidence="6" id="KW-1185">Reference proteome</keyword>
<organism evidence="5 6">
    <name type="scientific">Flavimaribacter sediminis</name>
    <dbReference type="NCBI Taxonomy" id="2865987"/>
    <lineage>
        <taxon>Bacteria</taxon>
        <taxon>Pseudomonadati</taxon>
        <taxon>Pseudomonadota</taxon>
        <taxon>Alphaproteobacteria</taxon>
        <taxon>Hyphomicrobiales</taxon>
        <taxon>Rhizobiaceae</taxon>
        <taxon>Flavimaribacter</taxon>
    </lineage>
</organism>
<dbReference type="Proteomes" id="UP001196509">
    <property type="component" value="Unassembled WGS sequence"/>
</dbReference>
<accession>A0AAE3CZX8</accession>
<dbReference type="InterPro" id="IPR036188">
    <property type="entry name" value="FAD/NAD-bd_sf"/>
</dbReference>
<dbReference type="PRINTS" id="PR00469">
    <property type="entry name" value="PNDRDTASEII"/>
</dbReference>
<dbReference type="Gene3D" id="3.50.50.60">
    <property type="entry name" value="FAD/NAD(P)-binding domain"/>
    <property type="match status" value="2"/>
</dbReference>
<evidence type="ECO:0000313" key="6">
    <source>
        <dbReference type="Proteomes" id="UP001196509"/>
    </source>
</evidence>
<dbReference type="AlphaFoldDB" id="A0AAE3CZX8"/>
<dbReference type="Pfam" id="PF07992">
    <property type="entry name" value="Pyr_redox_2"/>
    <property type="match status" value="1"/>
</dbReference>
<sequence length="295" mass="30937">MLYDAIVVGGGFAGMSAALQIARARRNVLVIDSGQRRNRFASHAHGFLSRDGTPPGEIAEVAKNQLLAYPNVVWVEGKAVSAGGEQDTFEIRTEDGVTHSGRRVVLATGVSDSLPDVPGLAERWGRAVFHCPYCHGYELEIGTIGVLASHPMSIHQAEVVADWGSTILFTNGVIDPDAEQIASLGRRNVVIESTRVAEVVGDDADIRLEDGRVIELAGLFTVPKTQMTSAVAEDLGCEIGEGMTGPVITVDEMKKTSVDGVFACGDAARLSGNVALAVGDGAMAGAAAHQSLIFG</sequence>